<gene>
    <name evidence="1" type="ORF">EWM59_02015</name>
</gene>
<accession>A0A4Q5M5Q3</accession>
<dbReference type="RefSeq" id="WP_130019271.1">
    <property type="nucleotide sequence ID" value="NZ_SEWF01000002.1"/>
</dbReference>
<dbReference type="AlphaFoldDB" id="A0A4Q5M5Q3"/>
<dbReference type="OrthoDB" id="68731at2"/>
<evidence type="ECO:0000313" key="1">
    <source>
        <dbReference type="EMBL" id="RYU97489.1"/>
    </source>
</evidence>
<dbReference type="EMBL" id="SEWF01000002">
    <property type="protein sequence ID" value="RYU97489.1"/>
    <property type="molecule type" value="Genomic_DNA"/>
</dbReference>
<dbReference type="Proteomes" id="UP000293162">
    <property type="component" value="Unassembled WGS sequence"/>
</dbReference>
<proteinExistence type="predicted"/>
<evidence type="ECO:0000313" key="2">
    <source>
        <dbReference type="Proteomes" id="UP000293162"/>
    </source>
</evidence>
<comment type="caution">
    <text evidence="1">The sequence shown here is derived from an EMBL/GenBank/DDBJ whole genome shotgun (WGS) entry which is preliminary data.</text>
</comment>
<dbReference type="Pfam" id="PF07609">
    <property type="entry name" value="DUF1572"/>
    <property type="match status" value="1"/>
</dbReference>
<organism evidence="1 2">
    <name type="scientific">Emticicia agri</name>
    <dbReference type="NCBI Taxonomy" id="2492393"/>
    <lineage>
        <taxon>Bacteria</taxon>
        <taxon>Pseudomonadati</taxon>
        <taxon>Bacteroidota</taxon>
        <taxon>Cytophagia</taxon>
        <taxon>Cytophagales</taxon>
        <taxon>Leadbetterellaceae</taxon>
        <taxon>Emticicia</taxon>
    </lineage>
</organism>
<dbReference type="Gene3D" id="1.20.120.450">
    <property type="entry name" value="dinb family like domain"/>
    <property type="match status" value="1"/>
</dbReference>
<dbReference type="InterPro" id="IPR011466">
    <property type="entry name" value="DUF1572"/>
</dbReference>
<keyword evidence="2" id="KW-1185">Reference proteome</keyword>
<reference evidence="1 2" key="1">
    <citation type="submission" date="2019-02" db="EMBL/GenBank/DDBJ databases">
        <title>Bacterial novel species Emticicia sp. 17J42-9 isolated from soil.</title>
        <authorList>
            <person name="Jung H.-Y."/>
        </authorList>
    </citation>
    <scope>NUCLEOTIDE SEQUENCE [LARGE SCALE GENOMIC DNA]</scope>
    <source>
        <strain evidence="1 2">17J42-9</strain>
    </source>
</reference>
<dbReference type="InterPro" id="IPR034660">
    <property type="entry name" value="DinB/YfiT-like"/>
</dbReference>
<sequence length="169" mass="19767">MTDYLNSTRKQFEYYKLLGEKTFAQVSDEQLFWQYNEESNSIAMIVKHLCGNMLSRWTDFLTSDGEKAWRQRDTEFENDITTREELLAKWNAGWNCLFKALDTLTTDDLGKVIYIRNEGHSVIEAINRQLAHYPYHIGQIVFIGKMVLDNNWTSLSIPRKTSNRAADLT</sequence>
<protein>
    <submittedName>
        <fullName evidence="1">DUF1572 domain-containing protein</fullName>
    </submittedName>
</protein>
<name>A0A4Q5M5Q3_9BACT</name>
<dbReference type="SUPFAM" id="SSF109854">
    <property type="entry name" value="DinB/YfiT-like putative metalloenzymes"/>
    <property type="match status" value="1"/>
</dbReference>